<dbReference type="Pfam" id="PF13306">
    <property type="entry name" value="LRR_5"/>
    <property type="match status" value="2"/>
</dbReference>
<dbReference type="PANTHER" id="PTHR45661">
    <property type="entry name" value="SURFACE ANTIGEN"/>
    <property type="match status" value="1"/>
</dbReference>
<reference evidence="5 6" key="1">
    <citation type="submission" date="2018-06" db="EMBL/GenBank/DDBJ databases">
        <authorList>
            <consortium name="Pathogen Informatics"/>
            <person name="Doyle S."/>
        </authorList>
    </citation>
    <scope>NUCLEOTIDE SEQUENCE [LARGE SCALE GENOMIC DNA]</scope>
    <source>
        <strain evidence="5 6">NCTC7582</strain>
    </source>
</reference>
<accession>A0A2X0XLA4</accession>
<comment type="subcellular location">
    <subcellularLocation>
        <location evidence="1">Cell envelope</location>
    </subcellularLocation>
</comment>
<dbReference type="PROSITE" id="PS51272">
    <property type="entry name" value="SLH"/>
    <property type="match status" value="3"/>
</dbReference>
<feature type="compositionally biased region" description="Basic and acidic residues" evidence="3">
    <location>
        <begin position="810"/>
        <end position="835"/>
    </location>
</feature>
<dbReference type="EMBL" id="UAQE01000001">
    <property type="protein sequence ID" value="SPT98676.1"/>
    <property type="molecule type" value="Genomic_DNA"/>
</dbReference>
<dbReference type="Gene3D" id="3.80.10.10">
    <property type="entry name" value="Ribonuclease Inhibitor"/>
    <property type="match status" value="3"/>
</dbReference>
<dbReference type="InterPro" id="IPR042229">
    <property type="entry name" value="Listeria/Bacterioides_rpt_sf"/>
</dbReference>
<feature type="region of interest" description="Disordered" evidence="3">
    <location>
        <begin position="789"/>
        <end position="846"/>
    </location>
</feature>
<dbReference type="Gene3D" id="2.60.40.4270">
    <property type="entry name" value="Listeria-Bacteroides repeat domain"/>
    <property type="match status" value="3"/>
</dbReference>
<evidence type="ECO:0000256" key="2">
    <source>
        <dbReference type="ARBA" id="ARBA00022729"/>
    </source>
</evidence>
<dbReference type="Pfam" id="PF00395">
    <property type="entry name" value="SLH"/>
    <property type="match status" value="3"/>
</dbReference>
<keyword evidence="2" id="KW-0732">Signal</keyword>
<dbReference type="Proteomes" id="UP000251431">
    <property type="component" value="Unassembled WGS sequence"/>
</dbReference>
<dbReference type="GO" id="GO:0030313">
    <property type="term" value="C:cell envelope"/>
    <property type="evidence" value="ECO:0007669"/>
    <property type="project" value="UniProtKB-SubCell"/>
</dbReference>
<dbReference type="Pfam" id="PF09479">
    <property type="entry name" value="Flg_new"/>
    <property type="match status" value="3"/>
</dbReference>
<dbReference type="RefSeq" id="WP_181574625.1">
    <property type="nucleotide sequence ID" value="NZ_UAQE01000001.1"/>
</dbReference>
<dbReference type="InterPro" id="IPR032675">
    <property type="entry name" value="LRR_dom_sf"/>
</dbReference>
<gene>
    <name evidence="5" type="primary">inlA_4</name>
    <name evidence="5" type="ORF">NCTC7582_01831</name>
</gene>
<feature type="domain" description="SLH" evidence="4">
    <location>
        <begin position="908"/>
        <end position="961"/>
    </location>
</feature>
<evidence type="ECO:0000313" key="6">
    <source>
        <dbReference type="Proteomes" id="UP000251431"/>
    </source>
</evidence>
<feature type="domain" description="SLH" evidence="4">
    <location>
        <begin position="844"/>
        <end position="907"/>
    </location>
</feature>
<sequence>MKAKSVRYGIWFTLFIFMILLKIPYTFANEADYDVEDSPDGSITIKTYTGIGGDMVIPHQIQGKIVTGIDAWVFTNKNLTSLTIPETITTIGAYAFYQNQLTSVTLPSNLTNISDGVFSLNQLTNVILPNNLSSIGNYAFSGNLLESVDIPKSVISIGDHAFSTNDIVNVKIPEGVKIIGSNAFARNDIESLEIPESVKSIGDEAFSNNYLKEIIIYSKDVEIGDDAFIGHSPNLVIYAPENSSAKEYADRLNINFQGINSPDPVNEADYEWTKNRDGSVTIRDYIGTDMAITIPSQLDGRVVTAIGSGAFGEKGLTQVIIPDSITSIGDVAFAENQLTYVKLPNNLKKIGEGVFFTNKLTAIEIPDQVTQIGSYAFLDNALATVKLPNQLKTIGDFAFMENQLTNIELPATLETIGEWAFSDNHITSLVIPTSVVSIGAYAFATNELSNVTIPSSITSIAESVFLDNQLTSIEIPSSVTNIGRWAFGKNRLSSIEIPKNVMTVEDNAFNDNNLKQVKILSDATILLEDIFNANPSNLIIYGHDASTAQAYANQNNHQFELLTYQIIYHGNGSEQGNPPVDMNMYPRNTPATILDNIGSLEKTGYTFDGWNSTNVGDGIDYTVNSIVDIEESDLALYAKWKANSYVVTFNTNGGTAINPITVIYEALVSKPVIPIKPGYTFLGWYKDAQFTIPWNFTTDMITQNTTLYAKWENVVAQYTVDFETNGGSAVASQKVTKDTLATNPVNPTKAGYTFTGWYKDIELTIPWNFSKDLVKSNITLYAHWVKDGSSGGGGSISPNPSPKPGPNIPEKQEQKPEEQKPEEPKSEEQKPKPEEPIDPQPTEPDIIFSDISQGHWAWAMIQEMAKQGIITGYQDGTFKPNAPIQRQHAALILTRALALEPKKDAREFNDIPKDHLYFGVIDQVQQAGLFEGIDGNFQPTTNLTRAQMAKVLVLAFNLTSSNKDTFEDVPKTHWAHNFIAILAGNGITIGDNGNFRPNDPVTRAEFVTFLYRALHQ</sequence>
<organism evidence="5 6">
    <name type="scientific">Lysinibacillus capsici</name>
    <dbReference type="NCBI Taxonomy" id="2115968"/>
    <lineage>
        <taxon>Bacteria</taxon>
        <taxon>Bacillati</taxon>
        <taxon>Bacillota</taxon>
        <taxon>Bacilli</taxon>
        <taxon>Bacillales</taxon>
        <taxon>Bacillaceae</taxon>
        <taxon>Lysinibacillus</taxon>
    </lineage>
</organism>
<dbReference type="SUPFAM" id="SSF52058">
    <property type="entry name" value="L domain-like"/>
    <property type="match status" value="2"/>
</dbReference>
<dbReference type="InterPro" id="IPR026906">
    <property type="entry name" value="LRR_5"/>
</dbReference>
<evidence type="ECO:0000256" key="3">
    <source>
        <dbReference type="SAM" id="MobiDB-lite"/>
    </source>
</evidence>
<dbReference type="PANTHER" id="PTHR45661:SF3">
    <property type="entry name" value="IG-LIKE DOMAIN-CONTAINING PROTEIN"/>
    <property type="match status" value="1"/>
</dbReference>
<evidence type="ECO:0000259" key="4">
    <source>
        <dbReference type="PROSITE" id="PS51272"/>
    </source>
</evidence>
<evidence type="ECO:0000256" key="1">
    <source>
        <dbReference type="ARBA" id="ARBA00004196"/>
    </source>
</evidence>
<dbReference type="InterPro" id="IPR013378">
    <property type="entry name" value="InlB-like_B-rpt"/>
</dbReference>
<proteinExistence type="predicted"/>
<dbReference type="AlphaFoldDB" id="A0A2X0XLA4"/>
<feature type="domain" description="SLH" evidence="4">
    <location>
        <begin position="962"/>
        <end position="1016"/>
    </location>
</feature>
<protein>
    <submittedName>
        <fullName evidence="5">S-layer protein</fullName>
    </submittedName>
</protein>
<evidence type="ECO:0000313" key="5">
    <source>
        <dbReference type="EMBL" id="SPT98676.1"/>
    </source>
</evidence>
<name>A0A2X0XLA4_9BACI</name>
<dbReference type="InterPro" id="IPR001119">
    <property type="entry name" value="SLH_dom"/>
</dbReference>
<dbReference type="NCBIfam" id="TIGR02543">
    <property type="entry name" value="List_Bact_rpt"/>
    <property type="match status" value="3"/>
</dbReference>
<dbReference type="InterPro" id="IPR053139">
    <property type="entry name" value="Surface_bspA-like"/>
</dbReference>